<dbReference type="EMBL" id="LGPB01000008">
    <property type="protein sequence ID" value="KRG17107.1"/>
    <property type="molecule type" value="Genomic_DNA"/>
</dbReference>
<keyword evidence="1" id="KW-0472">Membrane</keyword>
<protein>
    <submittedName>
        <fullName evidence="2">Uncharacterized protein</fullName>
    </submittedName>
</protein>
<reference evidence="2 4" key="2">
    <citation type="submission" date="2015-06" db="EMBL/GenBank/DDBJ databases">
        <title>Genome sequencing project of Bacillus galactosidilyticus PL133.</title>
        <authorList>
            <person name="Gaiero J."/>
            <person name="Nicol R."/>
            <person name="Habash M."/>
        </authorList>
    </citation>
    <scope>NUCLEOTIDE SEQUENCE [LARGE SCALE GENOMIC DNA]</scope>
    <source>
        <strain evidence="2 4">PL133</strain>
    </source>
</reference>
<dbReference type="Proteomes" id="UP000077881">
    <property type="component" value="Unassembled WGS sequence"/>
</dbReference>
<reference evidence="3 5" key="1">
    <citation type="submission" date="2015-05" db="EMBL/GenBank/DDBJ databases">
        <title>Comparison of genome.</title>
        <authorList>
            <person name="Zheng Z."/>
            <person name="Sun M."/>
        </authorList>
    </citation>
    <scope>NUCLEOTIDE SEQUENCE [LARGE SCALE GENOMIC DNA]</scope>
    <source>
        <strain evidence="3 5">G25-74</strain>
    </source>
</reference>
<feature type="transmembrane region" description="Helical" evidence="1">
    <location>
        <begin position="112"/>
        <end position="135"/>
    </location>
</feature>
<keyword evidence="1" id="KW-1133">Transmembrane helix</keyword>
<evidence type="ECO:0000313" key="4">
    <source>
        <dbReference type="Proteomes" id="UP000053881"/>
    </source>
</evidence>
<organism evidence="2 4">
    <name type="scientific">Lederbergia galactosidilytica</name>
    <dbReference type="NCBI Taxonomy" id="217031"/>
    <lineage>
        <taxon>Bacteria</taxon>
        <taxon>Bacillati</taxon>
        <taxon>Bacillota</taxon>
        <taxon>Bacilli</taxon>
        <taxon>Bacillales</taxon>
        <taxon>Bacillaceae</taxon>
        <taxon>Lederbergia</taxon>
    </lineage>
</organism>
<dbReference type="Proteomes" id="UP000053881">
    <property type="component" value="Unassembled WGS sequence"/>
</dbReference>
<dbReference type="InterPro" id="IPR024563">
    <property type="entry name" value="YqhR"/>
</dbReference>
<proteinExistence type="predicted"/>
<dbReference type="AlphaFoldDB" id="A0A0Q9YLH9"/>
<feature type="transmembrane region" description="Helical" evidence="1">
    <location>
        <begin position="6"/>
        <end position="28"/>
    </location>
</feature>
<accession>A0A0Q9YLH9</accession>
<gene>
    <name evidence="3" type="ORF">ABB05_03035</name>
    <name evidence="2" type="ORF">ACA29_00405</name>
</gene>
<evidence type="ECO:0000313" key="5">
    <source>
        <dbReference type="Proteomes" id="UP000077881"/>
    </source>
</evidence>
<evidence type="ECO:0000256" key="1">
    <source>
        <dbReference type="SAM" id="Phobius"/>
    </source>
</evidence>
<comment type="caution">
    <text evidence="2">The sequence shown here is derived from an EMBL/GenBank/DDBJ whole genome shotgun (WGS) entry which is preliminary data.</text>
</comment>
<evidence type="ECO:0000313" key="3">
    <source>
        <dbReference type="EMBL" id="OAK75357.1"/>
    </source>
</evidence>
<dbReference type="STRING" id="217031.ABB05_03035"/>
<dbReference type="PATRIC" id="fig|217031.4.peg.143"/>
<dbReference type="Pfam" id="PF11085">
    <property type="entry name" value="YqhR"/>
    <property type="match status" value="1"/>
</dbReference>
<keyword evidence="5" id="KW-1185">Reference proteome</keyword>
<dbReference type="EMBL" id="LDJR01000014">
    <property type="protein sequence ID" value="OAK75357.1"/>
    <property type="molecule type" value="Genomic_DNA"/>
</dbReference>
<keyword evidence="1" id="KW-0812">Transmembrane</keyword>
<sequence>MSLTQLSAITGFVAGVGGALLCFAAHYFNLTKIKPSFVLMIFRGDWKDGWLGIIITCLIYGVISIGVAFGYYILLKRKHSIIWGGIYGAALFCLVFLVLHPVIPTIQFITKYNLITILTEASFFILYGIFIGYSISYEYNEQQYWEKESH</sequence>
<evidence type="ECO:0000313" key="2">
    <source>
        <dbReference type="EMBL" id="KRG17107.1"/>
    </source>
</evidence>
<feature type="transmembrane region" description="Helical" evidence="1">
    <location>
        <begin position="80"/>
        <end position="100"/>
    </location>
</feature>
<name>A0A0Q9YLH9_9BACI</name>
<feature type="transmembrane region" description="Helical" evidence="1">
    <location>
        <begin position="49"/>
        <end position="74"/>
    </location>
</feature>